<dbReference type="Proteomes" id="UP000237222">
    <property type="component" value="Unassembled WGS sequence"/>
</dbReference>
<gene>
    <name evidence="1" type="ORF">C0068_04175</name>
</gene>
<evidence type="ECO:0008006" key="3">
    <source>
        <dbReference type="Google" id="ProtNLM"/>
    </source>
</evidence>
<organism evidence="1 2">
    <name type="scientific">Zhongshania marina</name>
    <dbReference type="NCBI Taxonomy" id="2304603"/>
    <lineage>
        <taxon>Bacteria</taxon>
        <taxon>Pseudomonadati</taxon>
        <taxon>Pseudomonadota</taxon>
        <taxon>Gammaproteobacteria</taxon>
        <taxon>Cellvibrionales</taxon>
        <taxon>Spongiibacteraceae</taxon>
        <taxon>Zhongshania</taxon>
    </lineage>
</organism>
<evidence type="ECO:0000313" key="2">
    <source>
        <dbReference type="Proteomes" id="UP000237222"/>
    </source>
</evidence>
<reference evidence="1" key="1">
    <citation type="submission" date="2018-01" db="EMBL/GenBank/DDBJ databases">
        <authorList>
            <person name="Yu X.-D."/>
        </authorList>
    </citation>
    <scope>NUCLEOTIDE SEQUENCE</scope>
    <source>
        <strain evidence="1">ZX-21</strain>
    </source>
</reference>
<sequence>MTGMLIGDSGNVKVFVAAPAGQASGGPELLQQLVSALRKRGVDAYMYYYRRVEGADPVHAEFAQYENPYVDVVDDQRQNVLIVPETKTDILHDYSNIKKVVWWLSIDFYYDAMGFSISKHGPLSIPLLRKMILFGKSSRKKKNFFFRDKRYHDYYHFVQSEYAAEHLRAKNVDKDCVFYLSDYLNADFVTSGLTAVAEDKKDIVIYNPKKGFEFTSQLIAYCSDIEFIPLENMSRAEVVELLRKAKVYIDFGEHPGKDRIPREACISGACIISGLNGSAGNAVDLPIPAGFKFARDPSNLPVISEEIRRCFAMYEEKTALFDDYREKIRAEEARFYRDVEAIFS</sequence>
<protein>
    <recommendedName>
        <fullName evidence="3">Glycosyltransferase family 1 protein</fullName>
    </recommendedName>
</protein>
<proteinExistence type="predicted"/>
<evidence type="ECO:0000313" key="1">
    <source>
        <dbReference type="EMBL" id="POP54039.1"/>
    </source>
</evidence>
<dbReference type="RefSeq" id="WP_103683238.1">
    <property type="nucleotide sequence ID" value="NZ_PQGG01000009.1"/>
</dbReference>
<name>A0A2S4HJA3_9GAMM</name>
<dbReference type="AlphaFoldDB" id="A0A2S4HJA3"/>
<dbReference type="EMBL" id="PQGG01000009">
    <property type="protein sequence ID" value="POP54039.1"/>
    <property type="molecule type" value="Genomic_DNA"/>
</dbReference>
<accession>A0A2S4HJA3</accession>
<comment type="caution">
    <text evidence="1">The sequence shown here is derived from an EMBL/GenBank/DDBJ whole genome shotgun (WGS) entry which is preliminary data.</text>
</comment>
<dbReference type="OrthoDB" id="6400528at2"/>